<comment type="similarity">
    <text evidence="2 5">Belongs to the acyl-CoA dehydrogenase family.</text>
</comment>
<dbReference type="InterPro" id="IPR009100">
    <property type="entry name" value="AcylCoA_DH/oxidase_NM_dom_sf"/>
</dbReference>
<feature type="domain" description="Acyl-CoA oxidase/dehydrogenase middle" evidence="7">
    <location>
        <begin position="119"/>
        <end position="216"/>
    </location>
</feature>
<evidence type="ECO:0000259" key="6">
    <source>
        <dbReference type="Pfam" id="PF00441"/>
    </source>
</evidence>
<sequence length="554" mass="57992">MTTATELEALLTGYENGSADFADDAFAPGALASLDEAEEFPAQAVRVLDEAGLAAHYVLTDGVELPETVRLLRTVSRRDLTVAIAHGKTFLGAAPTWVAGTPEQISGLAERVRAGDIVCWGLTERGHGADLLAGELTAVADDPGGWRLAGEKWLINNAGRSTLACVLARTDPAGGGRGFSLFLVDKGQLPEGSWRTLPKVRTHGVRGADISGFALDGARVPAAALIGAEGDGIPIVLKSLQLTRILAGALSLGAADHALRLARDFATGRELYGRRLADVPHVRRVLGRAATSALLAEAVSLLAARSAHSLPGELSVVSPIAKAYVPSLTQETLTTLGELLGVRGFLTSPPGSGFAKLERDHRICPVFDGSTVVNRAALLNQLPRLVRQLSRHRADLDGLRAAADLGAPLPPCDRDCLSLLSVTGCSAVQAMPDTVDRIRCEGPPELAALTTPLLDELTLLEKESAAFVPVAGGLPSTAFELAERYERAYAAAACLLLWLENPGLRTGPLGADALWPRACLTALLGADDNAVSDAMAAVLLDWNAPEFTLLGGTE</sequence>
<dbReference type="Gene3D" id="2.40.110.10">
    <property type="entry name" value="Butyryl-CoA Dehydrogenase, subunit A, domain 2"/>
    <property type="match status" value="1"/>
</dbReference>
<dbReference type="Gene3D" id="1.20.140.10">
    <property type="entry name" value="Butyryl-CoA Dehydrogenase, subunit A, domain 3"/>
    <property type="match status" value="1"/>
</dbReference>
<comment type="caution">
    <text evidence="8">The sequence shown here is derived from an EMBL/GenBank/DDBJ whole genome shotgun (WGS) entry which is preliminary data.</text>
</comment>
<proteinExistence type="inferred from homology"/>
<evidence type="ECO:0000313" key="8">
    <source>
        <dbReference type="EMBL" id="NGO44961.1"/>
    </source>
</evidence>
<dbReference type="Pfam" id="PF02770">
    <property type="entry name" value="Acyl-CoA_dh_M"/>
    <property type="match status" value="1"/>
</dbReference>
<evidence type="ECO:0000256" key="5">
    <source>
        <dbReference type="RuleBase" id="RU362125"/>
    </source>
</evidence>
<dbReference type="SUPFAM" id="SSF56645">
    <property type="entry name" value="Acyl-CoA dehydrogenase NM domain-like"/>
    <property type="match status" value="1"/>
</dbReference>
<dbReference type="InterPro" id="IPR009075">
    <property type="entry name" value="AcylCo_DH/oxidase_C"/>
</dbReference>
<keyword evidence="9" id="KW-1185">Reference proteome</keyword>
<evidence type="ECO:0000256" key="4">
    <source>
        <dbReference type="ARBA" id="ARBA00022827"/>
    </source>
</evidence>
<dbReference type="PANTHER" id="PTHR43884:SF19">
    <property type="entry name" value="ACYL-COA DEHYDROGENASE FADE4-RELATED"/>
    <property type="match status" value="1"/>
</dbReference>
<dbReference type="EMBL" id="JAAKZX010000076">
    <property type="protein sequence ID" value="NGO44961.1"/>
    <property type="molecule type" value="Genomic_DNA"/>
</dbReference>
<evidence type="ECO:0000259" key="7">
    <source>
        <dbReference type="Pfam" id="PF02770"/>
    </source>
</evidence>
<keyword evidence="5" id="KW-0560">Oxidoreductase</keyword>
<dbReference type="Pfam" id="PF00441">
    <property type="entry name" value="Acyl-CoA_dh_1"/>
    <property type="match status" value="1"/>
</dbReference>
<name>A0ABX0DSV2_9ACTN</name>
<dbReference type="InterPro" id="IPR037069">
    <property type="entry name" value="AcylCoA_DH/ox_N_sf"/>
</dbReference>
<gene>
    <name evidence="8" type="ORF">G6048_23275</name>
</gene>
<dbReference type="Proteomes" id="UP001518140">
    <property type="component" value="Unassembled WGS sequence"/>
</dbReference>
<dbReference type="InterPro" id="IPR006091">
    <property type="entry name" value="Acyl-CoA_Oxase/DH_mid-dom"/>
</dbReference>
<dbReference type="Gene3D" id="1.10.540.10">
    <property type="entry name" value="Acyl-CoA dehydrogenase/oxidase, N-terminal domain"/>
    <property type="match status" value="1"/>
</dbReference>
<dbReference type="InterPro" id="IPR036250">
    <property type="entry name" value="AcylCo_DH-like_C"/>
</dbReference>
<dbReference type="SUPFAM" id="SSF47203">
    <property type="entry name" value="Acyl-CoA dehydrogenase C-terminal domain-like"/>
    <property type="match status" value="1"/>
</dbReference>
<dbReference type="RefSeq" id="WP_165341533.1">
    <property type="nucleotide sequence ID" value="NZ_JAAKZX010000076.1"/>
</dbReference>
<evidence type="ECO:0000313" key="9">
    <source>
        <dbReference type="Proteomes" id="UP001518140"/>
    </source>
</evidence>
<keyword evidence="3 5" id="KW-0285">Flavoprotein</keyword>
<dbReference type="PANTHER" id="PTHR43884">
    <property type="entry name" value="ACYL-COA DEHYDROGENASE"/>
    <property type="match status" value="1"/>
</dbReference>
<dbReference type="CDD" id="cd00567">
    <property type="entry name" value="ACAD"/>
    <property type="match status" value="1"/>
</dbReference>
<comment type="cofactor">
    <cofactor evidence="1 5">
        <name>FAD</name>
        <dbReference type="ChEBI" id="CHEBI:57692"/>
    </cofactor>
</comment>
<reference evidence="8 9" key="1">
    <citation type="submission" date="2020-02" db="EMBL/GenBank/DDBJ databases">
        <title>Whole-genome analyses of novel actinobacteria.</title>
        <authorList>
            <person name="Sahin N."/>
            <person name="Tokatli A."/>
        </authorList>
    </citation>
    <scope>NUCLEOTIDE SEQUENCE [LARGE SCALE GENOMIC DNA]</scope>
    <source>
        <strain evidence="8 9">YC419</strain>
    </source>
</reference>
<protein>
    <submittedName>
        <fullName evidence="8">Acyl-CoA dehydrogenase family protein</fullName>
    </submittedName>
</protein>
<feature type="domain" description="Acyl-CoA dehydrogenase/oxidase C-terminal" evidence="6">
    <location>
        <begin position="230"/>
        <end position="378"/>
    </location>
</feature>
<organism evidence="8 9">
    <name type="scientific">Streptomyces ureilyticus</name>
    <dbReference type="NCBI Taxonomy" id="1775131"/>
    <lineage>
        <taxon>Bacteria</taxon>
        <taxon>Bacillati</taxon>
        <taxon>Actinomycetota</taxon>
        <taxon>Actinomycetes</taxon>
        <taxon>Kitasatosporales</taxon>
        <taxon>Streptomycetaceae</taxon>
        <taxon>Streptomyces</taxon>
    </lineage>
</organism>
<dbReference type="InterPro" id="IPR046373">
    <property type="entry name" value="Acyl-CoA_Oxase/DH_mid-dom_sf"/>
</dbReference>
<evidence type="ECO:0000256" key="2">
    <source>
        <dbReference type="ARBA" id="ARBA00009347"/>
    </source>
</evidence>
<keyword evidence="4 5" id="KW-0274">FAD</keyword>
<accession>A0ABX0DSV2</accession>
<evidence type="ECO:0000256" key="1">
    <source>
        <dbReference type="ARBA" id="ARBA00001974"/>
    </source>
</evidence>
<evidence type="ECO:0000256" key="3">
    <source>
        <dbReference type="ARBA" id="ARBA00022630"/>
    </source>
</evidence>